<accession>A0A5A7T6G7</accession>
<dbReference type="FunFam" id="1.10.510.10:FF:001023">
    <property type="entry name" value="Os07g0541700 protein"/>
    <property type="match status" value="1"/>
</dbReference>
<comment type="similarity">
    <text evidence="12">Belongs to the protein kinase superfamily.</text>
</comment>
<name>A0A5A7T6G7_CUCMM</name>
<dbReference type="InterPro" id="IPR001245">
    <property type="entry name" value="Ser-Thr/Tyr_kinase_cat_dom"/>
</dbReference>
<dbReference type="PROSITE" id="PS50011">
    <property type="entry name" value="PROTEIN_KINASE_DOM"/>
    <property type="match status" value="1"/>
</dbReference>
<sequence length="339" mass="38003">MLGEGGFGRVFKGWVDEATYAPSKVGVGIPVAVKKSNPDSSQGLREWKAEVEFLGKFSHPNVVRLIGYCWEEKQFLLVYEYMQKGSLENHLFRSKNEFHYLISKLSFYLSNRVEPLSWETRIKIATGAACGLTFLHTSEKSVIYRDFKASNILLDGNFNPKLSDFGLAKLGPSNGNSHVSTNPVGTYGYAAPEYIATVTKDNVYYHKTWVADRIEMTNSTGHLYIKSDVYGFGVVLLELLTGLRAVDPNRPSGSHNLVGWAEPSLSSKKKVKKLIDPRLGDDYSPKGAWATAELILKCLESDPRKRPSMEEVLVILEKVSSFKDRPKDPKSRARTPSHY</sequence>
<evidence type="ECO:0000256" key="3">
    <source>
        <dbReference type="ARBA" id="ARBA00022475"/>
    </source>
</evidence>
<evidence type="ECO:0000256" key="5">
    <source>
        <dbReference type="ARBA" id="ARBA00022679"/>
    </source>
</evidence>
<keyword evidence="7 14" id="KW-0418">Kinase</keyword>
<dbReference type="GO" id="GO:0005524">
    <property type="term" value="F:ATP binding"/>
    <property type="evidence" value="ECO:0007669"/>
    <property type="project" value="UniProtKB-UniRule"/>
</dbReference>
<dbReference type="Proteomes" id="UP000321393">
    <property type="component" value="Unassembled WGS sequence"/>
</dbReference>
<dbReference type="InterPro" id="IPR008271">
    <property type="entry name" value="Ser/Thr_kinase_AS"/>
</dbReference>
<comment type="catalytic activity">
    <reaction evidence="10">
        <text>L-seryl-[protein] + ATP = O-phospho-L-seryl-[protein] + ADP + H(+)</text>
        <dbReference type="Rhea" id="RHEA:17989"/>
        <dbReference type="Rhea" id="RHEA-COMP:9863"/>
        <dbReference type="Rhea" id="RHEA-COMP:11604"/>
        <dbReference type="ChEBI" id="CHEBI:15378"/>
        <dbReference type="ChEBI" id="CHEBI:29999"/>
        <dbReference type="ChEBI" id="CHEBI:30616"/>
        <dbReference type="ChEBI" id="CHEBI:83421"/>
        <dbReference type="ChEBI" id="CHEBI:456216"/>
        <dbReference type="EC" id="2.7.11.1"/>
    </reaction>
</comment>
<organism evidence="14 15">
    <name type="scientific">Cucumis melo var. makuwa</name>
    <name type="common">Oriental melon</name>
    <dbReference type="NCBI Taxonomy" id="1194695"/>
    <lineage>
        <taxon>Eukaryota</taxon>
        <taxon>Viridiplantae</taxon>
        <taxon>Streptophyta</taxon>
        <taxon>Embryophyta</taxon>
        <taxon>Tracheophyta</taxon>
        <taxon>Spermatophyta</taxon>
        <taxon>Magnoliopsida</taxon>
        <taxon>eudicotyledons</taxon>
        <taxon>Gunneridae</taxon>
        <taxon>Pentapetalae</taxon>
        <taxon>rosids</taxon>
        <taxon>fabids</taxon>
        <taxon>Cucurbitales</taxon>
        <taxon>Cucurbitaceae</taxon>
        <taxon>Benincaseae</taxon>
        <taxon>Cucumis</taxon>
    </lineage>
</organism>
<dbReference type="EMBL" id="SSTE01018697">
    <property type="protein sequence ID" value="KAA0038448.1"/>
    <property type="molecule type" value="Genomic_DNA"/>
</dbReference>
<keyword evidence="3" id="KW-1003">Cell membrane</keyword>
<keyword evidence="3" id="KW-0472">Membrane</keyword>
<dbReference type="AlphaFoldDB" id="A0A5A7T6G7"/>
<dbReference type="Gene3D" id="1.10.510.10">
    <property type="entry name" value="Transferase(Phosphotransferase) domain 1"/>
    <property type="match status" value="1"/>
</dbReference>
<comment type="catalytic activity">
    <reaction evidence="9">
        <text>L-threonyl-[protein] + ATP = O-phospho-L-threonyl-[protein] + ADP + H(+)</text>
        <dbReference type="Rhea" id="RHEA:46608"/>
        <dbReference type="Rhea" id="RHEA-COMP:11060"/>
        <dbReference type="Rhea" id="RHEA-COMP:11605"/>
        <dbReference type="ChEBI" id="CHEBI:15378"/>
        <dbReference type="ChEBI" id="CHEBI:30013"/>
        <dbReference type="ChEBI" id="CHEBI:30616"/>
        <dbReference type="ChEBI" id="CHEBI:61977"/>
        <dbReference type="ChEBI" id="CHEBI:456216"/>
        <dbReference type="EC" id="2.7.11.1"/>
    </reaction>
</comment>
<protein>
    <recommendedName>
        <fullName evidence="2">non-specific serine/threonine protein kinase</fullName>
        <ecNumber evidence="2">2.7.11.1</ecNumber>
    </recommendedName>
</protein>
<gene>
    <name evidence="14" type="ORF">E6C27_scaffold119G00150</name>
</gene>
<comment type="caution">
    <text evidence="14">The sequence shown here is derived from an EMBL/GenBank/DDBJ whole genome shotgun (WGS) entry which is preliminary data.</text>
</comment>
<dbReference type="PIRSF" id="PIRSF000654">
    <property type="entry name" value="Integrin-linked_kinase"/>
    <property type="match status" value="1"/>
</dbReference>
<dbReference type="EC" id="2.7.11.1" evidence="2"/>
<dbReference type="PROSITE" id="PS00107">
    <property type="entry name" value="PROTEIN_KINASE_ATP"/>
    <property type="match status" value="1"/>
</dbReference>
<evidence type="ECO:0000313" key="14">
    <source>
        <dbReference type="EMBL" id="KAA0038448.1"/>
    </source>
</evidence>
<evidence type="ECO:0000256" key="2">
    <source>
        <dbReference type="ARBA" id="ARBA00012513"/>
    </source>
</evidence>
<keyword evidence="5" id="KW-0808">Transferase</keyword>
<dbReference type="InterPro" id="IPR017441">
    <property type="entry name" value="Protein_kinase_ATP_BS"/>
</dbReference>
<dbReference type="SUPFAM" id="SSF56112">
    <property type="entry name" value="Protein kinase-like (PK-like)"/>
    <property type="match status" value="1"/>
</dbReference>
<evidence type="ECO:0000256" key="10">
    <source>
        <dbReference type="ARBA" id="ARBA00048679"/>
    </source>
</evidence>
<dbReference type="InterPro" id="IPR000719">
    <property type="entry name" value="Prot_kinase_dom"/>
</dbReference>
<evidence type="ECO:0000259" key="13">
    <source>
        <dbReference type="PROSITE" id="PS50011"/>
    </source>
</evidence>
<reference evidence="14 15" key="1">
    <citation type="submission" date="2019-08" db="EMBL/GenBank/DDBJ databases">
        <title>Draft genome sequences of two oriental melons (Cucumis melo L. var makuwa).</title>
        <authorList>
            <person name="Kwon S.-Y."/>
        </authorList>
    </citation>
    <scope>NUCLEOTIDE SEQUENCE [LARGE SCALE GENOMIC DNA]</scope>
    <source>
        <strain evidence="15">cv. SW 3</strain>
        <tissue evidence="14">Leaf</tissue>
    </source>
</reference>
<evidence type="ECO:0000256" key="12">
    <source>
        <dbReference type="RuleBase" id="RU000304"/>
    </source>
</evidence>
<keyword evidence="6 11" id="KW-0547">Nucleotide-binding</keyword>
<feature type="domain" description="Protein kinase" evidence="13">
    <location>
        <begin position="1"/>
        <end position="319"/>
    </location>
</feature>
<evidence type="ECO:0000256" key="9">
    <source>
        <dbReference type="ARBA" id="ARBA00047899"/>
    </source>
</evidence>
<dbReference type="Pfam" id="PF07714">
    <property type="entry name" value="PK_Tyr_Ser-Thr"/>
    <property type="match status" value="1"/>
</dbReference>
<feature type="binding site" evidence="11">
    <location>
        <position position="35"/>
    </location>
    <ligand>
        <name>ATP</name>
        <dbReference type="ChEBI" id="CHEBI:30616"/>
    </ligand>
</feature>
<dbReference type="STRING" id="1194695.A0A5A7T6G7"/>
<evidence type="ECO:0000256" key="8">
    <source>
        <dbReference type="ARBA" id="ARBA00022840"/>
    </source>
</evidence>
<evidence type="ECO:0000256" key="11">
    <source>
        <dbReference type="PROSITE-ProRule" id="PRU10141"/>
    </source>
</evidence>
<proteinExistence type="inferred from homology"/>
<dbReference type="InterPro" id="IPR050823">
    <property type="entry name" value="Plant_Ser_Thr_Prot_Kinase"/>
</dbReference>
<evidence type="ECO:0000256" key="4">
    <source>
        <dbReference type="ARBA" id="ARBA00022527"/>
    </source>
</evidence>
<dbReference type="OrthoDB" id="4062651at2759"/>
<evidence type="ECO:0000256" key="7">
    <source>
        <dbReference type="ARBA" id="ARBA00022777"/>
    </source>
</evidence>
<dbReference type="PANTHER" id="PTHR45621">
    <property type="entry name" value="OS01G0588500 PROTEIN-RELATED"/>
    <property type="match status" value="1"/>
</dbReference>
<dbReference type="GO" id="GO:0005886">
    <property type="term" value="C:plasma membrane"/>
    <property type="evidence" value="ECO:0007669"/>
    <property type="project" value="UniProtKB-SubCell"/>
</dbReference>
<evidence type="ECO:0000256" key="1">
    <source>
        <dbReference type="ARBA" id="ARBA00004236"/>
    </source>
</evidence>
<dbReference type="InterPro" id="IPR011009">
    <property type="entry name" value="Kinase-like_dom_sf"/>
</dbReference>
<evidence type="ECO:0000256" key="6">
    <source>
        <dbReference type="ARBA" id="ARBA00022741"/>
    </source>
</evidence>
<comment type="subcellular location">
    <subcellularLocation>
        <location evidence="1">Cell membrane</location>
    </subcellularLocation>
</comment>
<dbReference type="GO" id="GO:0004674">
    <property type="term" value="F:protein serine/threonine kinase activity"/>
    <property type="evidence" value="ECO:0007669"/>
    <property type="project" value="UniProtKB-KW"/>
</dbReference>
<evidence type="ECO:0000313" key="15">
    <source>
        <dbReference type="Proteomes" id="UP000321393"/>
    </source>
</evidence>
<dbReference type="PROSITE" id="PS00108">
    <property type="entry name" value="PROTEIN_KINASE_ST"/>
    <property type="match status" value="1"/>
</dbReference>
<keyword evidence="8 11" id="KW-0067">ATP-binding</keyword>
<dbReference type="Gene3D" id="3.30.200.20">
    <property type="entry name" value="Phosphorylase Kinase, domain 1"/>
    <property type="match status" value="1"/>
</dbReference>
<keyword evidence="4 12" id="KW-0723">Serine/threonine-protein kinase</keyword>